<name>J0X4V8_9ACTO</name>
<dbReference type="Proteomes" id="UP000002941">
    <property type="component" value="Unassembled WGS sequence"/>
</dbReference>
<sequence>MLSAGLGGQHSCVPISMRNTTELGAEVDRSRGGTGPISAKGGRRGERVRARPGPSLHSAP</sequence>
<dbReference type="EMBL" id="AKFT01000120">
    <property type="protein sequence ID" value="EJF43661.1"/>
    <property type="molecule type" value="Genomic_DNA"/>
</dbReference>
<proteinExistence type="predicted"/>
<keyword evidence="3" id="KW-1185">Reference proteome</keyword>
<dbReference type="AlphaFoldDB" id="J0X4V8"/>
<gene>
    <name evidence="2" type="ORF">HMPREF1318_1049</name>
</gene>
<reference evidence="2 3" key="1">
    <citation type="submission" date="2012-05" db="EMBL/GenBank/DDBJ databases">
        <authorList>
            <person name="Harkins D.M."/>
            <person name="Madupu R."/>
            <person name="Durkin A.S."/>
            <person name="Torralba M."/>
            <person name="Methe B."/>
            <person name="Sutton G.G."/>
            <person name="Nelson K.E."/>
        </authorList>
    </citation>
    <scope>NUCLEOTIDE SEQUENCE [LARGE SCALE GENOMIC DNA]</scope>
    <source>
        <strain evidence="2 3">F0489</strain>
    </source>
</reference>
<accession>J0X4V8</accession>
<evidence type="ECO:0000256" key="1">
    <source>
        <dbReference type="SAM" id="MobiDB-lite"/>
    </source>
</evidence>
<evidence type="ECO:0000313" key="2">
    <source>
        <dbReference type="EMBL" id="EJF43661.1"/>
    </source>
</evidence>
<feature type="region of interest" description="Disordered" evidence="1">
    <location>
        <begin position="22"/>
        <end position="60"/>
    </location>
</feature>
<comment type="caution">
    <text evidence="2">The sequence shown here is derived from an EMBL/GenBank/DDBJ whole genome shotgun (WGS) entry which is preliminary data.</text>
</comment>
<protein>
    <submittedName>
        <fullName evidence="2">Uncharacterized protein</fullName>
    </submittedName>
</protein>
<evidence type="ECO:0000313" key="3">
    <source>
        <dbReference type="Proteomes" id="UP000002941"/>
    </source>
</evidence>
<organism evidence="2 3">
    <name type="scientific">Actinomyces massiliensis F0489</name>
    <dbReference type="NCBI Taxonomy" id="1125718"/>
    <lineage>
        <taxon>Bacteria</taxon>
        <taxon>Bacillati</taxon>
        <taxon>Actinomycetota</taxon>
        <taxon>Actinomycetes</taxon>
        <taxon>Actinomycetales</taxon>
        <taxon>Actinomycetaceae</taxon>
        <taxon>Actinomyces</taxon>
    </lineage>
</organism>